<proteinExistence type="predicted"/>
<dbReference type="Pfam" id="PF14380">
    <property type="entry name" value="WAK_assoc"/>
    <property type="match status" value="1"/>
</dbReference>
<protein>
    <recommendedName>
        <fullName evidence="3">Wall-associated receptor kinase C-terminal domain-containing protein</fullName>
    </recommendedName>
</protein>
<keyword evidence="2" id="KW-0472">Membrane</keyword>
<keyword evidence="2" id="KW-1133">Transmembrane helix</keyword>
<name>A0ABU6UMY9_9FABA</name>
<sequence>MNVEDSKTYPILSGGLTVPVTVVVVHSSLYVWPSLTMEVGSRHYYTSIKMGLQYFNVVDINPKNHTMKLVLGEGHVCLPEFKFSLSSPFMYNQSVHNITLLYNCTTLGVSVNKMGCPDDGYDNSVVYYNNTEHEMLKQHSELKNCHLVQLPAEIVWVHHDDLIHYPPYFGKGLVVNYSISKDCVNCMVSGGVCGSNDDNANQFACYYPHK</sequence>
<dbReference type="Proteomes" id="UP001341840">
    <property type="component" value="Unassembled WGS sequence"/>
</dbReference>
<accession>A0ABU6UMY9</accession>
<keyword evidence="2" id="KW-0812">Transmembrane</keyword>
<keyword evidence="1" id="KW-0325">Glycoprotein</keyword>
<dbReference type="PANTHER" id="PTHR33138">
    <property type="entry name" value="OS01G0690200 PROTEIN"/>
    <property type="match status" value="1"/>
</dbReference>
<feature type="non-terminal residue" evidence="4">
    <location>
        <position position="210"/>
    </location>
</feature>
<dbReference type="InterPro" id="IPR032872">
    <property type="entry name" value="WAK_assoc_C"/>
</dbReference>
<evidence type="ECO:0000259" key="3">
    <source>
        <dbReference type="Pfam" id="PF14380"/>
    </source>
</evidence>
<keyword evidence="5" id="KW-1185">Reference proteome</keyword>
<evidence type="ECO:0000313" key="5">
    <source>
        <dbReference type="Proteomes" id="UP001341840"/>
    </source>
</evidence>
<evidence type="ECO:0000256" key="2">
    <source>
        <dbReference type="SAM" id="Phobius"/>
    </source>
</evidence>
<organism evidence="4 5">
    <name type="scientific">Stylosanthes scabra</name>
    <dbReference type="NCBI Taxonomy" id="79078"/>
    <lineage>
        <taxon>Eukaryota</taxon>
        <taxon>Viridiplantae</taxon>
        <taxon>Streptophyta</taxon>
        <taxon>Embryophyta</taxon>
        <taxon>Tracheophyta</taxon>
        <taxon>Spermatophyta</taxon>
        <taxon>Magnoliopsida</taxon>
        <taxon>eudicotyledons</taxon>
        <taxon>Gunneridae</taxon>
        <taxon>Pentapetalae</taxon>
        <taxon>rosids</taxon>
        <taxon>fabids</taxon>
        <taxon>Fabales</taxon>
        <taxon>Fabaceae</taxon>
        <taxon>Papilionoideae</taxon>
        <taxon>50 kb inversion clade</taxon>
        <taxon>dalbergioids sensu lato</taxon>
        <taxon>Dalbergieae</taxon>
        <taxon>Pterocarpus clade</taxon>
        <taxon>Stylosanthes</taxon>
    </lineage>
</organism>
<dbReference type="PANTHER" id="PTHR33138:SF1">
    <property type="entry name" value="OS01G0113900 PROTEIN"/>
    <property type="match status" value="1"/>
</dbReference>
<feature type="transmembrane region" description="Helical" evidence="2">
    <location>
        <begin position="12"/>
        <end position="32"/>
    </location>
</feature>
<comment type="caution">
    <text evidence="4">The sequence shown here is derived from an EMBL/GenBank/DDBJ whole genome shotgun (WGS) entry which is preliminary data.</text>
</comment>
<feature type="domain" description="Wall-associated receptor kinase C-terminal" evidence="3">
    <location>
        <begin position="116"/>
        <end position="208"/>
    </location>
</feature>
<evidence type="ECO:0000313" key="4">
    <source>
        <dbReference type="EMBL" id="MED6162690.1"/>
    </source>
</evidence>
<reference evidence="4 5" key="1">
    <citation type="journal article" date="2023" name="Plants (Basel)">
        <title>Bridging the Gap: Combining Genomics and Transcriptomics Approaches to Understand Stylosanthes scabra, an Orphan Legume from the Brazilian Caatinga.</title>
        <authorList>
            <person name="Ferreira-Neto J.R.C."/>
            <person name="da Silva M.D."/>
            <person name="Binneck E."/>
            <person name="de Melo N.F."/>
            <person name="da Silva R.H."/>
            <person name="de Melo A.L.T.M."/>
            <person name="Pandolfi V."/>
            <person name="Bustamante F.O."/>
            <person name="Brasileiro-Vidal A.C."/>
            <person name="Benko-Iseppon A.M."/>
        </authorList>
    </citation>
    <scope>NUCLEOTIDE SEQUENCE [LARGE SCALE GENOMIC DNA]</scope>
    <source>
        <tissue evidence="4">Leaves</tissue>
    </source>
</reference>
<gene>
    <name evidence="4" type="ORF">PIB30_072977</name>
</gene>
<evidence type="ECO:0000256" key="1">
    <source>
        <dbReference type="ARBA" id="ARBA00023180"/>
    </source>
</evidence>
<dbReference type="EMBL" id="JASCZI010121704">
    <property type="protein sequence ID" value="MED6162690.1"/>
    <property type="molecule type" value="Genomic_DNA"/>
</dbReference>